<accession>A0A1I6JFQ6</accession>
<organism evidence="2 3">
    <name type="scientific">Maribacter stanieri</name>
    <dbReference type="NCBI Taxonomy" id="440514"/>
    <lineage>
        <taxon>Bacteria</taxon>
        <taxon>Pseudomonadati</taxon>
        <taxon>Bacteroidota</taxon>
        <taxon>Flavobacteriia</taxon>
        <taxon>Flavobacteriales</taxon>
        <taxon>Flavobacteriaceae</taxon>
        <taxon>Maribacter</taxon>
    </lineage>
</organism>
<dbReference type="Pfam" id="PF14903">
    <property type="entry name" value="WG_beta_rep"/>
    <property type="match status" value="2"/>
</dbReference>
<feature type="chain" id="PRO_5011448032" evidence="1">
    <location>
        <begin position="21"/>
        <end position="212"/>
    </location>
</feature>
<reference evidence="3" key="1">
    <citation type="submission" date="2016-10" db="EMBL/GenBank/DDBJ databases">
        <authorList>
            <person name="Varghese N."/>
            <person name="Submissions S."/>
        </authorList>
    </citation>
    <scope>NUCLEOTIDE SEQUENCE [LARGE SCALE GENOMIC DNA]</scope>
    <source>
        <strain evidence="3">DSM 19891</strain>
    </source>
</reference>
<evidence type="ECO:0000313" key="3">
    <source>
        <dbReference type="Proteomes" id="UP000199462"/>
    </source>
</evidence>
<evidence type="ECO:0000256" key="1">
    <source>
        <dbReference type="SAM" id="SignalP"/>
    </source>
</evidence>
<dbReference type="InterPro" id="IPR032774">
    <property type="entry name" value="WG_beta_rep"/>
</dbReference>
<name>A0A1I6JFQ6_9FLAO</name>
<gene>
    <name evidence="2" type="ORF">SAMN04488010_2687</name>
</gene>
<dbReference type="EMBL" id="FOYX01000002">
    <property type="protein sequence ID" value="SFR77714.1"/>
    <property type="molecule type" value="Genomic_DNA"/>
</dbReference>
<keyword evidence="3" id="KW-1185">Reference proteome</keyword>
<keyword evidence="1" id="KW-0732">Signal</keyword>
<dbReference type="AlphaFoldDB" id="A0A1I6JFQ6"/>
<feature type="signal peptide" evidence="1">
    <location>
        <begin position="1"/>
        <end position="20"/>
    </location>
</feature>
<dbReference type="PANTHER" id="PTHR37841">
    <property type="entry name" value="GLR2918 PROTEIN"/>
    <property type="match status" value="1"/>
</dbReference>
<dbReference type="RefSeq" id="WP_091903542.1">
    <property type="nucleotide sequence ID" value="NZ_CANMGB010000003.1"/>
</dbReference>
<proteinExistence type="predicted"/>
<evidence type="ECO:0000313" key="2">
    <source>
        <dbReference type="EMBL" id="SFR77714.1"/>
    </source>
</evidence>
<dbReference type="PANTHER" id="PTHR37841:SF1">
    <property type="entry name" value="DUF3298 DOMAIN-CONTAINING PROTEIN"/>
    <property type="match status" value="1"/>
</dbReference>
<protein>
    <submittedName>
        <fullName evidence="2">WG containing repeat-containing protein</fullName>
    </submittedName>
</protein>
<dbReference type="Proteomes" id="UP000199462">
    <property type="component" value="Unassembled WGS sequence"/>
</dbReference>
<sequence>MKKVLILWIMALMVTLPISAQVLKNIDEIAPFSEGLAAVRKGKQWGFINEEGKMVIAFRDDIYVSPKSDETKTGVLGVKYPLFNEGLCLIKQTVEDGVPVFGFIDTSGKVVIEPQFLNIYPFKDGFTTAVLFDKTIKGENEFKLKIYEYKFFDVRVSATGEITDYFEKRDHIQMTVKRYQMPEIGAKILNKNLVATHTAEQGWSINKLETKN</sequence>
<dbReference type="STRING" id="440514.SAMN04488010_2687"/>